<dbReference type="Pfam" id="PF00722">
    <property type="entry name" value="Glyco_hydro_16"/>
    <property type="match status" value="1"/>
</dbReference>
<dbReference type="InterPro" id="IPR000757">
    <property type="entry name" value="Beta-glucanase-like"/>
</dbReference>
<comment type="PTM">
    <text evidence="6">Contains at least one intrachain disulfide bond essential for its enzymatic activity.</text>
</comment>
<keyword evidence="6" id="KW-0052">Apoplast</keyword>
<evidence type="ECO:0000256" key="7">
    <source>
        <dbReference type="SAM" id="Phobius"/>
    </source>
</evidence>
<dbReference type="GO" id="GO:0042546">
    <property type="term" value="P:cell wall biogenesis"/>
    <property type="evidence" value="ECO:0007669"/>
    <property type="project" value="InterPro"/>
</dbReference>
<dbReference type="GO" id="GO:0016762">
    <property type="term" value="F:xyloglucan:xyloglucosyl transferase activity"/>
    <property type="evidence" value="ECO:0007669"/>
    <property type="project" value="UniProtKB-EC"/>
</dbReference>
<dbReference type="InterPro" id="IPR010713">
    <property type="entry name" value="XET_C"/>
</dbReference>
<keyword evidence="6" id="KW-0961">Cell wall biogenesis/degradation</keyword>
<dbReference type="GO" id="GO:0048046">
    <property type="term" value="C:apoplast"/>
    <property type="evidence" value="ECO:0007669"/>
    <property type="project" value="UniProtKB-SubCell"/>
</dbReference>
<evidence type="ECO:0000256" key="1">
    <source>
        <dbReference type="ARBA" id="ARBA00022679"/>
    </source>
</evidence>
<evidence type="ECO:0000256" key="5">
    <source>
        <dbReference type="PIRSR" id="PIRSR005604-1"/>
    </source>
</evidence>
<dbReference type="SUPFAM" id="SSF49899">
    <property type="entry name" value="Concanavalin A-like lectins/glucanases"/>
    <property type="match status" value="1"/>
</dbReference>
<dbReference type="AlphaFoldDB" id="A0A6N2C566"/>
<name>A0A6N2C566_SOLCI</name>
<evidence type="ECO:0000256" key="3">
    <source>
        <dbReference type="ARBA" id="ARBA00023157"/>
    </source>
</evidence>
<gene>
    <name evidence="9" type="ORF">EJD97_001424</name>
</gene>
<evidence type="ECO:0000256" key="6">
    <source>
        <dbReference type="RuleBase" id="RU361120"/>
    </source>
</evidence>
<comment type="subcellular location">
    <subcellularLocation>
        <location evidence="6">Secreted</location>
        <location evidence="6">Cell wall</location>
    </subcellularLocation>
    <subcellularLocation>
        <location evidence="6">Secreted</location>
        <location evidence="6">Extracellular space</location>
        <location evidence="6">Apoplast</location>
    </subcellularLocation>
</comment>
<dbReference type="GO" id="GO:0004553">
    <property type="term" value="F:hydrolase activity, hydrolyzing O-glycosyl compounds"/>
    <property type="evidence" value="ECO:0007669"/>
    <property type="project" value="InterPro"/>
</dbReference>
<keyword evidence="6" id="KW-0964">Secreted</keyword>
<dbReference type="InterPro" id="IPR044791">
    <property type="entry name" value="Beta-glucanase/XTH"/>
</dbReference>
<reference evidence="9" key="1">
    <citation type="submission" date="2019-05" db="EMBL/GenBank/DDBJ databases">
        <title>The de novo reference genome and transcriptome assemblies of the wild tomato species Solanum chilense.</title>
        <authorList>
            <person name="Stam R."/>
            <person name="Nosenko T."/>
            <person name="Hoerger A.C."/>
            <person name="Stephan W."/>
            <person name="Seidel M.A."/>
            <person name="Kuhn J.M.M."/>
            <person name="Haberer G."/>
            <person name="Tellier A."/>
        </authorList>
    </citation>
    <scope>NUCLEOTIDE SEQUENCE</scope>
    <source>
        <tissue evidence="9">Mature leaves</tissue>
    </source>
</reference>
<dbReference type="EC" id="2.4.1.207" evidence="6"/>
<dbReference type="EMBL" id="RXGB01001146">
    <property type="protein sequence ID" value="TMX00090.1"/>
    <property type="molecule type" value="Genomic_DNA"/>
</dbReference>
<feature type="active site" description="Proton donor" evidence="5">
    <location>
        <position position="110"/>
    </location>
</feature>
<keyword evidence="7" id="KW-1133">Transmembrane helix</keyword>
<keyword evidence="2 6" id="KW-0378">Hydrolase</keyword>
<dbReference type="PANTHER" id="PTHR31062">
    <property type="entry name" value="XYLOGLUCAN ENDOTRANSGLUCOSYLASE/HYDROLASE PROTEIN 8-RELATED"/>
    <property type="match status" value="1"/>
</dbReference>
<sequence>MASFEFMSIIICILMYFALSPIYAMVDFNQYYNPLWGQNHITYLNQSTEVQLLLDQSGGAGFKSKTQYNSGLFTLRIKMSDKKTDGMITAFYLISDDQEARVNHDELDFEFIGTQGKLQTNIFANDMGGREQVFQLPFDPSEDFHTYQILYTPQRIVFFVDNIPIRTFENNTNRGINFPIKSLWSEASLWISDAVGWAGSVEWGYAPFIVSFQDFNISGCPAGSDCLPSTDFSPWTRHKLDTKNLNLMRNFRKKYMTYDYCRSEENKNRYPECA</sequence>
<keyword evidence="4 6" id="KW-0326">Glycosidase</keyword>
<dbReference type="GO" id="GO:0071555">
    <property type="term" value="P:cell wall organization"/>
    <property type="evidence" value="ECO:0007669"/>
    <property type="project" value="UniProtKB-KW"/>
</dbReference>
<dbReference type="PIRSF" id="PIRSF005604">
    <property type="entry name" value="XET"/>
    <property type="match status" value="1"/>
</dbReference>
<dbReference type="Gene3D" id="2.60.120.200">
    <property type="match status" value="1"/>
</dbReference>
<keyword evidence="3" id="KW-1015">Disulfide bond</keyword>
<protein>
    <recommendedName>
        <fullName evidence="6">Xyloglucan endotransglucosylase/hydrolase</fullName>
        <ecNumber evidence="6">2.4.1.207</ecNumber>
    </recommendedName>
</protein>
<dbReference type="InterPro" id="IPR016455">
    <property type="entry name" value="XTH"/>
</dbReference>
<dbReference type="PROSITE" id="PS51762">
    <property type="entry name" value="GH16_2"/>
    <property type="match status" value="1"/>
</dbReference>
<keyword evidence="7" id="KW-0472">Membrane</keyword>
<evidence type="ECO:0000256" key="2">
    <source>
        <dbReference type="ARBA" id="ARBA00022801"/>
    </source>
</evidence>
<evidence type="ECO:0000256" key="4">
    <source>
        <dbReference type="ARBA" id="ARBA00023295"/>
    </source>
</evidence>
<dbReference type="GO" id="GO:0010411">
    <property type="term" value="P:xyloglucan metabolic process"/>
    <property type="evidence" value="ECO:0007669"/>
    <property type="project" value="InterPro"/>
</dbReference>
<keyword evidence="1 6" id="KW-0808">Transferase</keyword>
<feature type="active site" description="Nucleophile" evidence="5">
    <location>
        <position position="106"/>
    </location>
</feature>
<organism evidence="9">
    <name type="scientific">Solanum chilense</name>
    <name type="common">Tomato</name>
    <name type="synonym">Lycopersicon chilense</name>
    <dbReference type="NCBI Taxonomy" id="4083"/>
    <lineage>
        <taxon>Eukaryota</taxon>
        <taxon>Viridiplantae</taxon>
        <taxon>Streptophyta</taxon>
        <taxon>Embryophyta</taxon>
        <taxon>Tracheophyta</taxon>
        <taxon>Spermatophyta</taxon>
        <taxon>Magnoliopsida</taxon>
        <taxon>eudicotyledons</taxon>
        <taxon>Gunneridae</taxon>
        <taxon>Pentapetalae</taxon>
        <taxon>asterids</taxon>
        <taxon>lamiids</taxon>
        <taxon>Solanales</taxon>
        <taxon>Solanaceae</taxon>
        <taxon>Solanoideae</taxon>
        <taxon>Solaneae</taxon>
        <taxon>Solanum</taxon>
        <taxon>Solanum subgen. Lycopersicon</taxon>
    </lineage>
</organism>
<keyword evidence="7" id="KW-0812">Transmembrane</keyword>
<comment type="caution">
    <text evidence="9">The sequence shown here is derived from an EMBL/GenBank/DDBJ whole genome shotgun (WGS) entry which is preliminary data.</text>
</comment>
<comment type="similarity">
    <text evidence="6">Belongs to the glycosyl hydrolase 16 family.</text>
</comment>
<proteinExistence type="inferred from homology"/>
<dbReference type="Pfam" id="PF06955">
    <property type="entry name" value="XET_C"/>
    <property type="match status" value="1"/>
</dbReference>
<accession>A0A6N2C566</accession>
<dbReference type="InterPro" id="IPR013320">
    <property type="entry name" value="ConA-like_dom_sf"/>
</dbReference>
<keyword evidence="6" id="KW-0134">Cell wall</keyword>
<feature type="domain" description="GH16" evidence="8">
    <location>
        <begin position="15"/>
        <end position="212"/>
    </location>
</feature>
<evidence type="ECO:0000313" key="9">
    <source>
        <dbReference type="EMBL" id="TMX00090.1"/>
    </source>
</evidence>
<comment type="function">
    <text evidence="6">Catalyzes xyloglucan endohydrolysis (XEH) and/or endotransglycosylation (XET). Cleaves and religates xyloglucan polymers, an essential constituent of the primary cell wall, and thereby participates in cell wall construction of growing tissues.</text>
</comment>
<feature type="transmembrane region" description="Helical" evidence="7">
    <location>
        <begin position="6"/>
        <end position="26"/>
    </location>
</feature>
<evidence type="ECO:0000259" key="8">
    <source>
        <dbReference type="PROSITE" id="PS51762"/>
    </source>
</evidence>